<dbReference type="GO" id="GO:0030655">
    <property type="term" value="P:beta-lactam antibiotic catabolic process"/>
    <property type="evidence" value="ECO:0007669"/>
    <property type="project" value="InterPro"/>
</dbReference>
<name>A0A267M7M3_LACJH</name>
<dbReference type="InterPro" id="IPR045155">
    <property type="entry name" value="Beta-lactam_cat"/>
</dbReference>
<dbReference type="Proteomes" id="UP000216008">
    <property type="component" value="Unassembled WGS sequence"/>
</dbReference>
<sequence length="253" mass="29001">MLKDGITEIIQKYDIDAGVIVKHGDQIMYQHQAEKIFPAGSLIDLAIAAYIEDQWKKIPEVVDEKMEVTDLSRVRGAGIIGDLRRTNWSVRDLVYLTSALLDNVATNLLIEKFDIYEIDEWLKKNYPGIRLGRELMRYSANGQDNECTAISIDKLITHLMTTQNLFCALVRKGLSNHTIPTDLTFYGDNLLTYNKLGRDRQARHEVCAFMTKKAPVFCTVLSSYEGRNIEDRLFFQELSKLIFSHVKSADFEK</sequence>
<dbReference type="EMBL" id="NIBD01000021">
    <property type="protein sequence ID" value="PAB55601.1"/>
    <property type="molecule type" value="Genomic_DNA"/>
</dbReference>
<accession>A0A267M7M3</accession>
<feature type="domain" description="Beta-lactamase class A catalytic" evidence="1">
    <location>
        <begin position="29"/>
        <end position="220"/>
    </location>
</feature>
<keyword evidence="2" id="KW-0378">Hydrolase</keyword>
<protein>
    <submittedName>
        <fullName evidence="2">Serine hydrolase</fullName>
    </submittedName>
</protein>
<dbReference type="GO" id="GO:0008800">
    <property type="term" value="F:beta-lactamase activity"/>
    <property type="evidence" value="ECO:0007669"/>
    <property type="project" value="InterPro"/>
</dbReference>
<gene>
    <name evidence="2" type="ORF">A3Q24_04060</name>
</gene>
<evidence type="ECO:0000313" key="3">
    <source>
        <dbReference type="Proteomes" id="UP000216008"/>
    </source>
</evidence>
<reference evidence="2 3" key="1">
    <citation type="submission" date="2017-05" db="EMBL/GenBank/DDBJ databases">
        <title>Lactobacillus johnsonii from commercial turkeys.</title>
        <authorList>
            <person name="Johnson T.J."/>
            <person name="Youmans B."/>
        </authorList>
    </citation>
    <scope>NUCLEOTIDE SEQUENCE [LARGE SCALE GENOMIC DNA]</scope>
    <source>
        <strain evidence="2 3">UMNLJ114</strain>
    </source>
</reference>
<dbReference type="Gene3D" id="3.40.710.10">
    <property type="entry name" value="DD-peptidase/beta-lactamase superfamily"/>
    <property type="match status" value="1"/>
</dbReference>
<organism evidence="2 3">
    <name type="scientific">Lactobacillus johnsonii</name>
    <dbReference type="NCBI Taxonomy" id="33959"/>
    <lineage>
        <taxon>Bacteria</taxon>
        <taxon>Bacillati</taxon>
        <taxon>Bacillota</taxon>
        <taxon>Bacilli</taxon>
        <taxon>Lactobacillales</taxon>
        <taxon>Lactobacillaceae</taxon>
        <taxon>Lactobacillus</taxon>
    </lineage>
</organism>
<dbReference type="Pfam" id="PF13354">
    <property type="entry name" value="Beta-lactamase2"/>
    <property type="match status" value="1"/>
</dbReference>
<dbReference type="RefSeq" id="WP_095182727.1">
    <property type="nucleotide sequence ID" value="NZ_NIBC01000028.1"/>
</dbReference>
<evidence type="ECO:0000259" key="1">
    <source>
        <dbReference type="Pfam" id="PF13354"/>
    </source>
</evidence>
<evidence type="ECO:0000313" key="2">
    <source>
        <dbReference type="EMBL" id="PAB55601.1"/>
    </source>
</evidence>
<comment type="caution">
    <text evidence="2">The sequence shown here is derived from an EMBL/GenBank/DDBJ whole genome shotgun (WGS) entry which is preliminary data.</text>
</comment>
<dbReference type="SUPFAM" id="SSF56601">
    <property type="entry name" value="beta-lactamase/transpeptidase-like"/>
    <property type="match status" value="1"/>
</dbReference>
<dbReference type="InterPro" id="IPR012338">
    <property type="entry name" value="Beta-lactam/transpept-like"/>
</dbReference>
<dbReference type="AlphaFoldDB" id="A0A267M7M3"/>
<proteinExistence type="predicted"/>